<sequence>MSKNTLALIYTCIITFGFFTAGVLDVLDYFIVKALLFVAVVVLFIILFMIVNKNENKNHLK</sequence>
<feature type="transmembrane region" description="Helical" evidence="1">
    <location>
        <begin position="30"/>
        <end position="51"/>
    </location>
</feature>
<evidence type="ECO:0000313" key="3">
    <source>
        <dbReference type="Proteomes" id="UP000598120"/>
    </source>
</evidence>
<dbReference type="AlphaFoldDB" id="A0A8J2TK56"/>
<dbReference type="Proteomes" id="UP000598120">
    <property type="component" value="Unassembled WGS sequence"/>
</dbReference>
<evidence type="ECO:0000313" key="2">
    <source>
        <dbReference type="EMBL" id="GFZ77106.1"/>
    </source>
</evidence>
<keyword evidence="3" id="KW-1185">Reference proteome</keyword>
<keyword evidence="1" id="KW-1133">Transmembrane helix</keyword>
<protein>
    <submittedName>
        <fullName evidence="2">Uncharacterized protein</fullName>
    </submittedName>
</protein>
<evidence type="ECO:0000256" key="1">
    <source>
        <dbReference type="SAM" id="Phobius"/>
    </source>
</evidence>
<reference evidence="2 3" key="1">
    <citation type="journal article" date="2014" name="Int. J. Syst. Evol. Microbiol.">
        <title>Complete genome sequence of Corynebacterium casei LMG S-19264T (=DSM 44701T), isolated from a smear-ripened cheese.</title>
        <authorList>
            <consortium name="US DOE Joint Genome Institute (JGI-PGF)"/>
            <person name="Walter F."/>
            <person name="Albersmeier A."/>
            <person name="Kalinowski J."/>
            <person name="Ruckert C."/>
        </authorList>
    </citation>
    <scope>NUCLEOTIDE SEQUENCE [LARGE SCALE GENOMIC DNA]</scope>
    <source>
        <strain evidence="2 3">CGMCC 1.15295</strain>
    </source>
</reference>
<gene>
    <name evidence="2" type="ORF">GCM10011531_03000</name>
</gene>
<keyword evidence="1" id="KW-0472">Membrane</keyword>
<feature type="transmembrane region" description="Helical" evidence="1">
    <location>
        <begin position="7"/>
        <end position="24"/>
    </location>
</feature>
<organism evidence="2 3">
    <name type="scientific">Aquaticitalea lipolytica</name>
    <dbReference type="NCBI Taxonomy" id="1247562"/>
    <lineage>
        <taxon>Bacteria</taxon>
        <taxon>Pseudomonadati</taxon>
        <taxon>Bacteroidota</taxon>
        <taxon>Flavobacteriia</taxon>
        <taxon>Flavobacteriales</taxon>
        <taxon>Flavobacteriaceae</taxon>
        <taxon>Aquaticitalea</taxon>
    </lineage>
</organism>
<name>A0A8J2TK56_9FLAO</name>
<comment type="caution">
    <text evidence="2">The sequence shown here is derived from an EMBL/GenBank/DDBJ whole genome shotgun (WGS) entry which is preliminary data.</text>
</comment>
<accession>A0A8J2TK56</accession>
<dbReference type="EMBL" id="BMIC01000001">
    <property type="protein sequence ID" value="GFZ77106.1"/>
    <property type="molecule type" value="Genomic_DNA"/>
</dbReference>
<proteinExistence type="predicted"/>
<keyword evidence="1" id="KW-0812">Transmembrane</keyword>